<dbReference type="AlphaFoldDB" id="A0A150G0G7"/>
<dbReference type="Gene3D" id="1.20.1280.50">
    <property type="match status" value="1"/>
</dbReference>
<dbReference type="SUPFAM" id="SSF81383">
    <property type="entry name" value="F-box domain"/>
    <property type="match status" value="1"/>
</dbReference>
<evidence type="ECO:0000313" key="2">
    <source>
        <dbReference type="EMBL" id="KXZ43327.1"/>
    </source>
</evidence>
<protein>
    <recommendedName>
        <fullName evidence="1">F-box domain-containing protein</fullName>
    </recommendedName>
</protein>
<organism evidence="2 3">
    <name type="scientific">Gonium pectorale</name>
    <name type="common">Green alga</name>
    <dbReference type="NCBI Taxonomy" id="33097"/>
    <lineage>
        <taxon>Eukaryota</taxon>
        <taxon>Viridiplantae</taxon>
        <taxon>Chlorophyta</taxon>
        <taxon>core chlorophytes</taxon>
        <taxon>Chlorophyceae</taxon>
        <taxon>CS clade</taxon>
        <taxon>Chlamydomonadales</taxon>
        <taxon>Volvocaceae</taxon>
        <taxon>Gonium</taxon>
    </lineage>
</organism>
<dbReference type="OrthoDB" id="527505at2759"/>
<evidence type="ECO:0000259" key="1">
    <source>
        <dbReference type="Pfam" id="PF12937"/>
    </source>
</evidence>
<gene>
    <name evidence="2" type="ORF">GPECTOR_94g649</name>
</gene>
<dbReference type="InterPro" id="IPR036047">
    <property type="entry name" value="F-box-like_dom_sf"/>
</dbReference>
<dbReference type="Pfam" id="PF12937">
    <property type="entry name" value="F-box-like"/>
    <property type="match status" value="1"/>
</dbReference>
<dbReference type="Proteomes" id="UP000075714">
    <property type="component" value="Unassembled WGS sequence"/>
</dbReference>
<name>A0A150G0G7_GONPE</name>
<evidence type="ECO:0000313" key="3">
    <source>
        <dbReference type="Proteomes" id="UP000075714"/>
    </source>
</evidence>
<dbReference type="InterPro" id="IPR001810">
    <property type="entry name" value="F-box_dom"/>
</dbReference>
<accession>A0A150G0G7</accession>
<dbReference type="Gene3D" id="2.60.120.260">
    <property type="entry name" value="Galactose-binding domain-like"/>
    <property type="match status" value="1"/>
</dbReference>
<proteinExistence type="predicted"/>
<reference evidence="3" key="1">
    <citation type="journal article" date="2016" name="Nat. Commun.">
        <title>The Gonium pectorale genome demonstrates co-option of cell cycle regulation during the evolution of multicellularity.</title>
        <authorList>
            <person name="Hanschen E.R."/>
            <person name="Marriage T.N."/>
            <person name="Ferris P.J."/>
            <person name="Hamaji T."/>
            <person name="Toyoda A."/>
            <person name="Fujiyama A."/>
            <person name="Neme R."/>
            <person name="Noguchi H."/>
            <person name="Minakuchi Y."/>
            <person name="Suzuki M."/>
            <person name="Kawai-Toyooka H."/>
            <person name="Smith D.R."/>
            <person name="Sparks H."/>
            <person name="Anderson J."/>
            <person name="Bakaric R."/>
            <person name="Luria V."/>
            <person name="Karger A."/>
            <person name="Kirschner M.W."/>
            <person name="Durand P.M."/>
            <person name="Michod R.E."/>
            <person name="Nozaki H."/>
            <person name="Olson B.J."/>
        </authorList>
    </citation>
    <scope>NUCLEOTIDE SEQUENCE [LARGE SCALE GENOMIC DNA]</scope>
    <source>
        <strain evidence="3">NIES-2863</strain>
    </source>
</reference>
<sequence length="394" mass="41458">MAETVIPTVASPEAPDAFGSISSDLMGHIFSFLDADTLVACVPLVCKRWRAEAVSATLWRDRLPAKAMEQLEPLASLGAPVSAGHLYLALRGRNFLRNPAFRRECNTQLLELGRPAWNKWKRDAWVMGKTSEPLAWEARAEGFTQGQGCGACAPPPPVPYGGGGLRLGARVQQQLRDLLLPRGGGKRTTAGSGGGNGNNSAVGVSGGIGGALGGWVTQQGPVAAAGPEAPTGPAPPCCIATAEDWCEVMQVVDLDWELQRRGLGAAQAAALLDAGLGLRLSVHVGSRADSLGGFCVGLVLDEGGGASGGGDVPNPQSFVMRPSRHCYFSGRLRCEAADRWQRFEYVVPSCPRGFRRALVLLRGRRAPSQPAPAEAQQLPPSCGAKFACAELVFE</sequence>
<dbReference type="EMBL" id="LSYV01000095">
    <property type="protein sequence ID" value="KXZ43327.1"/>
    <property type="molecule type" value="Genomic_DNA"/>
</dbReference>
<comment type="caution">
    <text evidence="2">The sequence shown here is derived from an EMBL/GenBank/DDBJ whole genome shotgun (WGS) entry which is preliminary data.</text>
</comment>
<keyword evidence="3" id="KW-1185">Reference proteome</keyword>
<feature type="domain" description="F-box" evidence="1">
    <location>
        <begin position="24"/>
        <end position="61"/>
    </location>
</feature>